<feature type="transmembrane region" description="Helical" evidence="1">
    <location>
        <begin position="178"/>
        <end position="202"/>
    </location>
</feature>
<dbReference type="CDD" id="cd16935">
    <property type="entry name" value="HATPase_AgrC-ComD-like"/>
    <property type="match status" value="1"/>
</dbReference>
<evidence type="ECO:0000256" key="1">
    <source>
        <dbReference type="SAM" id="Phobius"/>
    </source>
</evidence>
<feature type="transmembrane region" description="Helical" evidence="1">
    <location>
        <begin position="82"/>
        <end position="101"/>
    </location>
</feature>
<dbReference type="GO" id="GO:0016301">
    <property type="term" value="F:kinase activity"/>
    <property type="evidence" value="ECO:0007669"/>
    <property type="project" value="UniProtKB-KW"/>
</dbReference>
<feature type="transmembrane region" description="Helical" evidence="1">
    <location>
        <begin position="6"/>
        <end position="29"/>
    </location>
</feature>
<dbReference type="EMBL" id="CACRSP010000002">
    <property type="protein sequence ID" value="VYS77615.1"/>
    <property type="molecule type" value="Genomic_DNA"/>
</dbReference>
<evidence type="ECO:0000313" key="3">
    <source>
        <dbReference type="EMBL" id="KAB7460337.1"/>
    </source>
</evidence>
<keyword evidence="4" id="KW-0808">Transferase</keyword>
<proteinExistence type="predicted"/>
<protein>
    <submittedName>
        <fullName evidence="3">GHKL domain-containing protein</fullName>
    </submittedName>
    <submittedName>
        <fullName evidence="4">Histidine kinase-, DNA gyrase B-, and HSP90-like ATPase</fullName>
    </submittedName>
</protein>
<keyword evidence="1" id="KW-0812">Transmembrane</keyword>
<gene>
    <name evidence="4" type="ORF">BDLFYP24_00895</name>
    <name evidence="3" type="ORF">GBB04_08100</name>
</gene>
<keyword evidence="4" id="KW-0418">Kinase</keyword>
<dbReference type="GO" id="GO:0042802">
    <property type="term" value="F:identical protein binding"/>
    <property type="evidence" value="ECO:0007669"/>
    <property type="project" value="TreeGrafter"/>
</dbReference>
<dbReference type="EMBL" id="WDPD01000008">
    <property type="protein sequence ID" value="KAB7460337.1"/>
    <property type="molecule type" value="Genomic_DNA"/>
</dbReference>
<dbReference type="Proteomes" id="UP000429211">
    <property type="component" value="Unassembled WGS sequence"/>
</dbReference>
<dbReference type="RefSeq" id="WP_034518798.1">
    <property type="nucleotide sequence ID" value="NZ_CACRSP010000002.1"/>
</dbReference>
<dbReference type="PANTHER" id="PTHR40448:SF1">
    <property type="entry name" value="TWO-COMPONENT SENSOR HISTIDINE KINASE"/>
    <property type="match status" value="1"/>
</dbReference>
<dbReference type="SUPFAM" id="SSF55874">
    <property type="entry name" value="ATPase domain of HSP90 chaperone/DNA topoisomerase II/histidine kinase"/>
    <property type="match status" value="1"/>
</dbReference>
<accession>A0A6N2RCG3</accession>
<dbReference type="Gene3D" id="3.30.565.10">
    <property type="entry name" value="Histidine kinase-like ATPase, C-terminal domain"/>
    <property type="match status" value="1"/>
</dbReference>
<evidence type="ECO:0000259" key="2">
    <source>
        <dbReference type="Pfam" id="PF14501"/>
    </source>
</evidence>
<feature type="transmembrane region" description="Helical" evidence="1">
    <location>
        <begin position="139"/>
        <end position="157"/>
    </location>
</feature>
<reference evidence="4" key="2">
    <citation type="submission" date="2019-11" db="EMBL/GenBank/DDBJ databases">
        <authorList>
            <person name="Feng L."/>
        </authorList>
    </citation>
    <scope>NUCLEOTIDE SEQUENCE</scope>
    <source>
        <strain evidence="4">BdentiumLFYP24</strain>
    </source>
</reference>
<keyword evidence="1" id="KW-1133">Transmembrane helix</keyword>
<evidence type="ECO:0000313" key="4">
    <source>
        <dbReference type="EMBL" id="VYS77615.1"/>
    </source>
</evidence>
<sequence>MIDVLNLPSLLLCGIAVEMALTPAVLPTVGPRDMRQRNGVRPEPPAGSRMVWYMGIVIGLALSMAVVIWAKETLVDFDTNSTALEAPICLAVLVAFAVVPLRSGVAQGIYEAIWAQVIASLSFECMDCATMWLPDPMRVIALGLLTPIVGVALFAAVRMRLLPQLRGGRGGVVGKRKLLFAVTLCIMFLLLSNYQIIFLLLGSREHTYMIPAFRIMVELLSLITLYLQNDIEQRQHAQMELNLVQRLWQSKQRQYEISKETIDLINRKCHDLKYQLAAFRTMQDDAETDRRLGEVERSVMIYDSAIQTGNRVLDVVLTEKSLYCEAEHITLTCMVDGAKLGFIDQADLYALFGNALDNAIESVMKQRDPAKRVIQVSVYPDNGFLMIRIRNYCDEPITLVDGLPATSKKTDKGYHGYGLRGIRYTAEQYGGTMSVKIAPDSFTLQVVLPLN</sequence>
<feature type="domain" description="Sensor histidine kinase NatK-like C-terminal" evidence="2">
    <location>
        <begin position="345"/>
        <end position="449"/>
    </location>
</feature>
<dbReference type="AlphaFoldDB" id="A0A6N2RCG3"/>
<keyword evidence="1" id="KW-0472">Membrane</keyword>
<dbReference type="Pfam" id="PF14501">
    <property type="entry name" value="HATPase_c_5"/>
    <property type="match status" value="1"/>
</dbReference>
<feature type="transmembrane region" description="Helical" evidence="1">
    <location>
        <begin position="50"/>
        <end position="70"/>
    </location>
</feature>
<dbReference type="InterPro" id="IPR036890">
    <property type="entry name" value="HATPase_C_sf"/>
</dbReference>
<evidence type="ECO:0000313" key="5">
    <source>
        <dbReference type="Proteomes" id="UP000429211"/>
    </source>
</evidence>
<name>A0A6N2RCG3_9BIFI</name>
<dbReference type="PANTHER" id="PTHR40448">
    <property type="entry name" value="TWO-COMPONENT SENSOR HISTIDINE KINASE"/>
    <property type="match status" value="1"/>
</dbReference>
<dbReference type="InterPro" id="IPR032834">
    <property type="entry name" value="NatK-like_C"/>
</dbReference>
<organism evidence="4">
    <name type="scientific">Bifidobacterium dentium</name>
    <dbReference type="NCBI Taxonomy" id="1689"/>
    <lineage>
        <taxon>Bacteria</taxon>
        <taxon>Bacillati</taxon>
        <taxon>Actinomycetota</taxon>
        <taxon>Actinomycetes</taxon>
        <taxon>Bifidobacteriales</taxon>
        <taxon>Bifidobacteriaceae</taxon>
        <taxon>Bifidobacterium</taxon>
    </lineage>
</organism>
<reference evidence="3 5" key="1">
    <citation type="journal article" date="2019" name="Nat. Med.">
        <title>A library of human gut bacterial isolates paired with longitudinal multiomics data enables mechanistic microbiome research.</title>
        <authorList>
            <person name="Poyet M."/>
            <person name="Groussin M."/>
            <person name="Gibbons S.M."/>
            <person name="Avila-Pacheco J."/>
            <person name="Jiang X."/>
            <person name="Kearney S.M."/>
            <person name="Perrotta A.R."/>
            <person name="Berdy B."/>
            <person name="Zhao S."/>
            <person name="Lieberman T.D."/>
            <person name="Swanson P.K."/>
            <person name="Smith M."/>
            <person name="Roesemann S."/>
            <person name="Alexander J.E."/>
            <person name="Rich S.A."/>
            <person name="Livny J."/>
            <person name="Vlamakis H."/>
            <person name="Clish C."/>
            <person name="Bullock K."/>
            <person name="Deik A."/>
            <person name="Scott J."/>
            <person name="Pierce K.A."/>
            <person name="Xavier R.J."/>
            <person name="Alm E.J."/>
        </authorList>
    </citation>
    <scope>NUCLEOTIDE SEQUENCE [LARGE SCALE GENOMIC DNA]</scope>
    <source>
        <strain evidence="3 5">BIOML-A2</strain>
    </source>
</reference>